<dbReference type="OrthoDB" id="43547at2759"/>
<organism evidence="1 2">
    <name type="scientific">Stichopus japonicus</name>
    <name type="common">Sea cucumber</name>
    <dbReference type="NCBI Taxonomy" id="307972"/>
    <lineage>
        <taxon>Eukaryota</taxon>
        <taxon>Metazoa</taxon>
        <taxon>Echinodermata</taxon>
        <taxon>Eleutherozoa</taxon>
        <taxon>Echinozoa</taxon>
        <taxon>Holothuroidea</taxon>
        <taxon>Aspidochirotacea</taxon>
        <taxon>Aspidochirotida</taxon>
        <taxon>Stichopodidae</taxon>
        <taxon>Apostichopus</taxon>
    </lineage>
</organism>
<dbReference type="Proteomes" id="UP000230750">
    <property type="component" value="Unassembled WGS sequence"/>
</dbReference>
<dbReference type="GO" id="GO:0005777">
    <property type="term" value="C:peroxisome"/>
    <property type="evidence" value="ECO:0007669"/>
    <property type="project" value="InterPro"/>
</dbReference>
<name>A0A2G8LKT0_STIJA</name>
<accession>A0A2G8LKT0</accession>
<comment type="caution">
    <text evidence="1">The sequence shown here is derived from an EMBL/GenBank/DDBJ whole genome shotgun (WGS) entry which is preliminary data.</text>
</comment>
<sequence>MFSAICDFPPHVKTLAKLQNPEAEPLEDMDMIEADGKLQLITECWVEPQCGTIVDSPEGRGLFDGQQYMNVPDLHLKAMCKIKEEGSSVSPHVVPSSKISISESITNLPFSLDILHLIPKCRQLELICSTFLDGPVSRPREGFQYPKPNETLFSLLLSSLSSKSASDFKPHSDR</sequence>
<gene>
    <name evidence="1" type="ORF">BSL78_02185</name>
</gene>
<proteinExistence type="predicted"/>
<dbReference type="PANTHER" id="PTHR14918:SF3">
    <property type="entry name" value="KICSTOR COMPLEX PROTEIN SZT2"/>
    <property type="match status" value="1"/>
</dbReference>
<dbReference type="AlphaFoldDB" id="A0A2G8LKT0"/>
<evidence type="ECO:0000313" key="1">
    <source>
        <dbReference type="EMBL" id="PIK60869.1"/>
    </source>
</evidence>
<dbReference type="STRING" id="307972.A0A2G8LKT0"/>
<reference evidence="1 2" key="1">
    <citation type="journal article" date="2017" name="PLoS Biol.">
        <title>The sea cucumber genome provides insights into morphological evolution and visceral regeneration.</title>
        <authorList>
            <person name="Zhang X."/>
            <person name="Sun L."/>
            <person name="Yuan J."/>
            <person name="Sun Y."/>
            <person name="Gao Y."/>
            <person name="Zhang L."/>
            <person name="Li S."/>
            <person name="Dai H."/>
            <person name="Hamel J.F."/>
            <person name="Liu C."/>
            <person name="Yu Y."/>
            <person name="Liu S."/>
            <person name="Lin W."/>
            <person name="Guo K."/>
            <person name="Jin S."/>
            <person name="Xu P."/>
            <person name="Storey K.B."/>
            <person name="Huan P."/>
            <person name="Zhang T."/>
            <person name="Zhou Y."/>
            <person name="Zhang J."/>
            <person name="Lin C."/>
            <person name="Li X."/>
            <person name="Xing L."/>
            <person name="Huo D."/>
            <person name="Sun M."/>
            <person name="Wang L."/>
            <person name="Mercier A."/>
            <person name="Li F."/>
            <person name="Yang H."/>
            <person name="Xiang J."/>
        </authorList>
    </citation>
    <scope>NUCLEOTIDE SEQUENCE [LARGE SCALE GENOMIC DNA]</scope>
    <source>
        <strain evidence="1">Shaxun</strain>
        <tissue evidence="1">Muscle</tissue>
    </source>
</reference>
<keyword evidence="2" id="KW-1185">Reference proteome</keyword>
<evidence type="ECO:0000313" key="2">
    <source>
        <dbReference type="Proteomes" id="UP000230750"/>
    </source>
</evidence>
<dbReference type="PANTHER" id="PTHR14918">
    <property type="entry name" value="KICSTOR COMPLEX PROTEIN SZT2"/>
    <property type="match status" value="1"/>
</dbReference>
<dbReference type="InterPro" id="IPR033228">
    <property type="entry name" value="SZT2"/>
</dbReference>
<dbReference type="EMBL" id="MRZV01000045">
    <property type="protein sequence ID" value="PIK60869.1"/>
    <property type="molecule type" value="Genomic_DNA"/>
</dbReference>
<protein>
    <submittedName>
        <fullName evidence="1">Uncharacterized protein</fullName>
    </submittedName>
</protein>